<feature type="compositionally biased region" description="Low complexity" evidence="9">
    <location>
        <begin position="3872"/>
        <end position="3885"/>
    </location>
</feature>
<feature type="region of interest" description="Disordered" evidence="9">
    <location>
        <begin position="3828"/>
        <end position="3898"/>
    </location>
</feature>
<evidence type="ECO:0000259" key="11">
    <source>
        <dbReference type="PROSITE" id="PS50222"/>
    </source>
</evidence>
<feature type="coiled-coil region" evidence="8">
    <location>
        <begin position="3400"/>
        <end position="3434"/>
    </location>
</feature>
<dbReference type="PROSITE" id="PS00019">
    <property type="entry name" value="ACTININ_1"/>
    <property type="match status" value="1"/>
</dbReference>
<sequence length="6971" mass="785472">MERKTTNSSSILTSEEKRLYESTLTKYKDERDAIQKKTFTKWVNKHLKKTNRHVTDLFTDLQDGLNLISLLEVLTGEHLQREKGRMRFHALQNVELVLNFLRYKKIKLVNIRPEDIVDGNPKLTLGLIWTIILHFQISDIVVGEEPNVSAKDVLLRWARKSTHRYPDVKVNDFTSSWRDGLAFNAIIHRNRPDLLNWREVRQRNVRERLETAFYTAEKVGVTRLLDPEDVDTHEIDEKSIITYVSSLFDAFPDPPAVHPLYDNEAQSLTNEYREVASSLHMWIKEKTSFYSERTLPGTLSDLVHLVKECNKFRTIEAPSKMGARQELARLYTDLQKIYESTGEVEIEPELHIDVLERGWNKMMTLHSEREQQLQDEIKKFERLDRLADRLSRDCKRVDSRLDDVESRVKEEAKRLDRIHPLDAKRNADSIESEMRNIEETIQSMNQDLGTLKAVGHQAWPSLDKKVTKLHQKWVSLRSMLHQKLIARLASMSFPVVEERTVTRQTRTVLETRLVDTNHHFRSLQQAIEWCNNKLKQLQDNEYGNDLAGVKIELAHHQRDHKEIDRFQQTVEQCAQAKNQFQGEEQSLYIQHLNTLHKVYSELLTTSNKRLSDLESLLDFLQSLQNQLTWLREKENVEVGRDWSDPNINLANVEAYHDSLMSELEKREVSVRSVIERGNALSLQGHPASKTISRWNELLKETWSRLLQFSLACEVHTLATRKYQEYMRDIREAEAWLQSRDELLNTVYSASEFSLDEGERLLKGMQELREELNSKAAQFAELASRAASVPPIKQRRLPVARPIQITAVCNYNSDSVLIEKDDTWLLHDNSALTHWRVSNLSNRTTDTNVPSVVFLIPPPGKEPLEAAERLNRAFERTTSLWQRKQTRLRQNMIFATIRVVRSWDLAQFIGMGPDQRSAIRRALNEDADKLLAEGDPSDPQLRRLRREMDEVNRLFDEFERRARLEDEQKVALREFTEHANNLQSQLDEFERVLNQRISSSIARDTLTLEHMVLQHKEFETDLKSLTPQIESLQTSYNALPRKTQQLQVKVENILQQWNTIWNYSHLYVERLKCIEIVLASLDEAKNVVSELEIKLVSFGEMPTDLEPLRNVHDDLIRLQNAIAARQPVVDQLIDDATNVRRVVVHSRDRTNEREHVDLDRLDDEVNNVTRRWNELCANLVERLRSCESAFTLLEGFGKTYQTEVKFIDESYTQLNDLPPVSNAKHHIEPTKVLFTSIVERTQPLEQVNIDGGRFIREAKIYSVALRKYTERVAMLNPSYDPGERTPNYPLIEEALDTLNTRYLTLVSVMQDRLRQMSALTGDKELQEFVAMLKPLELRTFRTVFSVSETAKQISSRWKENGTSTADMGNQINGRPREETGIGTVGPESGQEIGLIDPITGQELSVADAIRLRILDVRSGTLNTKNGPIELATAAKMGLLEKRLADKLLGPVPGGGNLLEAIQRELSAAETPNVSQNIPEYGLHDCYNLNLVKFDPKSDENPTILDRESGHFVSLHDAIRLSVVNPNVFEIFTTDSKITLNQALKDGIPIVLNQIQKPLTLKDAIDLNLYSENSISTPIGNFSVEDSVAKNVLDTKYSTIFDPKSNSLVTLEQALESKLIQNGQYFGQTEKPLEMAASDGDFRTVSILSIFDIGLVRIDQEYKSLNWFIDSDSFDNGRFQIGSEKYSLDDLDAQNLLRNEVKDLLRKKIGVKSNGKELNVFEAVSLGLLDPKLGLLMRKGRKIGFEEALRKKLITREGLATLKSILAITLTTQTKTVRKYVDSETFGNVDPDTKKLVSEEVKVVEKSKKSIKQGVVQILDALMPKKAEVMDRNWLLREAILKGVFDPKKGVFLSKNVETPFRSCIENGIISPDSGRVVVKNRVFSFKKALDKKIMDDFGRINGNNMEDCIKNGTIILDDASPDPIQVEPGVIFDPSSSLVILTDSGQSVKFADAIKNGQLDTNKIRIHGLTIQEAIENKIVNEDLSEFDSPEGRMSVADAIRKGFIAVEGKSLTTPKNASDSVDMGKLKSALTLAVAAPLAPLALGKMLYDAVKKEKPLTVDKFLTPKELALRGAYDAKTGRFLNSGKEADFDDVCQIFDADTVVKDLSTGKFVPLSVAKQTLVDKSGNMTDPQTGRVVPFFQAVKMGWIASKKSSRPKPMMTLMEAVLDEILDPDGILTLDGEKFEIGSAVLDGILDPNEIQVKDRKEYIPIEQAVEVGLVDLVQNRFGTTTLTEGFKNGLVRNRDPPISLVAVIRNFGDLVDPLTSKPIKLVESIDRRIVDPEISLVQIDDNVWSPIEASLPKNDIPQEILDDLKTALQENKIKTEMEPKSLIDLILGRYYRPKTGQILDPRTGFTVTVRTGLQNGLIDPSKTKFRDPKNDQILNFDQAGELLDPEKGILTYPNKMTLDVAYRKGYILPSEPPMTLPEAVLQGLAQDGGLILRGKVISLRKSLETGQILDNPCLVFENELVTPSEAIENGAMDPETGNFRGLPLDKALLAGFLVPKKTFTIKEAIEAGIYSPKSGLFNGGITTATAIRLGLLDPETTIVRTESGPEIFKNVADTSTGRISTPKGELNFEQALQKGILTDIPKPLGLAQAFDEIFVNGRFLDPKTGRYLTLSQAVDEELIDGDSKIKTGSEVLPLKLALAQNLIDPSKLEQMRDAVIEEPKESGVALQFLLKNSLYSPESGKLLISGKELSLNRAIRESKVDPERALCLGPDGKLVSLKEAILENKIDPRLGQFVEQNLSIPLDAAMDLELIHDLDNIGLYEAVVGGVQDSEKINPDISRLRGPDAKYVSLKEARSLNLVPEDLEQAVLDGSLVPSKTPMDLEVALKSKLMVPQGFVDPTTNAVNSLQKSVNKMVINPKTTLLKAKTLDVALEENLVGPDGVKQIEGVVPLEEAFQSGILKTVPESLQHRAARLKIALKAKCKLHDAISCGFLDPKSSTVKNVGPLTKMLESGRISLDAAGVMDTIEGTFTGDDFVVVQGIAVSFMDAIKTGRLDPESGLYQGEKKLSIREAVNAGILDPNSLILKDTARRRFVKFPEAFKRGIVDERGNVLDRANSKLYNLKSGLENQIVYVEKISILDALDCGVYNPTNGLFTDPFTAEIGLSRKRLDLSASLGSGLLDGNSAFVKTENGQILTVKDAIAKGILDVEHGRYKLEGGESIDLIKAKDRGLIIRSENRQAMEEKYKLCDDSLRQLLDWITEIEIRLANQEPANEHLDGIRNQINLLKLIKEELDSQTRTVSAAQDDVRTIVTTGAEYLARDEIASVEKSSKILRTKYDRAQATTDRLLRRLGSAAEELNKFRSETQVFSDWLEKAKRLASEKERSVGAGLRQSDVGVVELTSDVIAHQADLRFISMASQKFLDESKEFLMAVNEYRTQLSSRPSLVEPLSGSELRQLVQELTREYKDLLNRVNNLSDRLSSLSVKTKEYKAALDRVRHWMNSAEPAANKILSEPLAADPASLDEQLNRAKVLNTEFSAQSRLFDNLRQTLDTLLRSIEGQASRSEINELSQPVDELTTRYEHIHGALKGRIAALDNALEQSQGVESSLESVISWLSTAENTIKALTRPASLNKNRLDDQIRSLRGPLADIQSHGGQIESVATQARQLVAQATNARLAKRIDTKMKDMLSRYEKLLERATKLNESLAEVNVSLDDFNKRAQDIESWLNEASDGIATGAAQSAIDAIANDREAKRDSIERVLRDGRNLIGRKDVTDTSHVRDRIKNIETQWRELNLLLDEKSRLSKLRAEQSLAYDKLRDQVVQWLNSFEGKISRLEQVALHMDIIRRQTDELKPLVKEHRDYAPTIDRLFDLGSALEALDSRSESPTRRRSSVSPVKRISSLGRRSSQDLTSPSPTKLYASMTSPLSPGSSGFGSRRSSQEAFHLEDGTGVQQEMAEINNRYSTLGVRLSERSAELENVRDELKKVMDHLKTLDAFIERTLRALPRDTLPNTREEADKMNKVVKGLLEEMYEKQSLLDNTKTSVSELLRKKSNAPGSDALAQQLNDVAAKWKNLSDLCKSRIQLLEDLKDLYDTHDHLATWLSAKERMTAALGPISSDPRMVQSQVEQVQVLREELRAMGPQLSHLEDTTSALVSRAKWTPLEAKLKSVQDRWSALAKKLDDRAANLGAAVDSTKEFDLGLSRLRDTLQNISDQIDSATAEKDPEQHLRRLQACERQLEGARQLLADAEAAGEQLCKVLTDAASRADIQAKLAAVNKQYNALQAKLDQRKAEIEGYLRDGREFDATVAKTLGWLSEELGSLSDRLLISADRDILQQQVEAHEPIYKDVLAKEHQIIMLLDKGASQQQKSTEKHLSSRSLDNLRNQWDRLKREAVERQTRLATSMEHCRKYYKALESFVPWLSQAENRLDALRPDSFARRDLDKHLQELAAFRNDLWKKSGEFEHLRSLGETFVASCDIDKDIVVQELSAAKARWDKLNNELLGRISSLEELGRRIADASDRLGAVTSSVQRCEYHLNSHDTLPTHTDAATLSRLSTLRDEVLALRKPLDSLRSTCADLDDEIARVGRGKTSGLSDEVKALSERLDDLTNRLDDRCDRAQVAAKAVQQYNEKVKHLMTDLTGLEDELNSMKPPGRDMKTLRNQQDQLAAFNTKVNRAADDVGAMMALADSLVDSGFSADATRQQAENVSKRLALIEAGSRRREEALEDALERLKDFIGKADEANQLVDAALDEIKHLKPVGSEPETIRNQQEEATRLRRDIIEPAGQSVDVALASGQVLAGTAAPGVSTAAVEKECEKLAEKWASVKERMVERERRLDVGLLQSGKFQEAVEGLSKWLTDTEEMVANQRPPSSDYKVVKAQLQEQKFLKKMLLDRQGSMSSLVAMGREVAANCDAAERAGIERQLRSLAERFEDLSDKAATRMTALEQAMGVAKEFQDKLNPIVDWLDRTEKKIKDMELVPTDEEKIQQKIREHNALHDDILRQKNALSDLTEVASELAGLVGEDEAAAVADKVQEVADRYSNLVEASEGISTLLEAARGQLRHLVVTYQQLQAWMQSMENRLAKYKVLAVHTEQLLAQMEDLADLTEEISNQQGSVDSTVDAGLELMRNISSDEAIQLKDKLDSLQRRYNQLTTKGADLLKQTQEALPLVQQFHHAHNRLADWMHGAETTLQQAEPREESIQALEMDIKEFKPVLENINQLGPQLCAIGPGEGAATIEGLVTRDNRRFDAIAQQIQRKAERLRLCKQRSLEVLGDVDSLLEWFREVEAQLREAEPPSSEPHVIRLQLKEHKALNDDIASQKGRVRDVLDTAKKVLRESPQYEDNSLMRDKMADLRETMDSVWASSGDRLSLLEQALALAQHFDSSHSELVSWLEERENEAKNLRPSMLRPQALMQDQAVTQRLLQSISEHKPLVDKLNKTGEALIKLVQYDEGQKVQEILDSDNQRYTALRNLLKARQEALEKALQESSEFSDKLEGMLRALTNAADEMSSAEPVSAHVPKIKQQLKENKSLVDEIAKREDAFEAIKRAAADVIAKSPSDPAVKDINRKMDKLQQLWNDVNAATKSRNQSLNDALEVAARFWSQLEAVVTALAEIEQSLLNQEPPALRPEEVQAQADQLDNINHEINQTKPRVEEVRKTGAKLMSLVGDPEKPEVRKNIEDLDSAWDTVTSLFAKRRENLIDAMERAMEFHDMLRSLKEFLKTAEARFSALGPLGEDINTIRAQMKEVKDLKAFLDPMMVKVESLNRQAAELTERSSAEQAQGLKEDLSRINSRWDELHRGIAERYRQLENALLRLGQFQQAVSELLAWIAATDRTLDTEMYPIAVDPHQLEIQLAKLKVLMNDMTAHQTSVDTLNDAGRQIIEEGRGKDDSVQDKLKDLNVKWKALLSKATNRQTELEEALRQGHRFSAEVQDLLSWLGEVDSVIAASKPVGGLPETASEQLERFMVVYNELEDSRPRVEGVLSRGNEMLKKSTSTDSTNHLAQSLKTLKTRWESVTARANDKKIKLEIALKEATEFHDALQNFVDWLTSAEKTLSNLKPVSRVLETILSQIEDHKSFQKEVGQHREAMVQLDRQGTHLKYFCQKQDVILIKNLLVSVQHRWERVVSKSAERTRALDHGYKEAKDYHDSWSSMISWLGETDKKLDEISDEITAAANDPAKLKHRLAKHRETQKAIAAKQGQYDTTMRNGKVLRERAPKSDETTLKNMAAQLKDLWNTVCAKAVERQRSLEEALLYCGQVKDALEALLDWLRKTHRELSADSPVHGDLDTVQMLIEQHKNLEQELESRRHQVDSVAKSGRELTAKGDTSGMAGQIHEMSKLWEETVHLAQRRGVKLQGALRQAEELHRAVNMLLEWLSDAEMKLRFVDSLPDDEIETRAQITEHEKFMRELRDKEREKDATVRLAEEILAKAHPDGASVVKHWITIIQSRWEEVTSWARQRRDVLEAQLRALQDMDSLLAELLAWTSEKESTLIGLEHQDLPNEIPPTERLIEEHTFFMEDMAKRTAEVDTVIKAKTIKERKQSTKKVSKDETRQSTTELHEIQRRQSISLRSSKEQLSTLDRRSSRASPTKDAVDSGLPHIGPKFPAKGSKTPEPQFKCARSRMLYDRWRSVWLLSWDRQRRLNEHLAHLRELERLANFSWDDWRKRFLKFNNHKKTRLTDLFRKMDKNNDGLIPRDDFIDGIIKTKFDTNKLEMGAVADMFDHNSEGYIDWKEFIAALRPDWEEKKPVTEADKIHDEVKRLVMLCTCRQKFRVFQVGEGKYRFGDSQKLRLVRILRSTVMVRVGGGWVALEEFLVKNDPCRAKGRTNIELREQFILADNVSQSMSAFKPKLSTERKTPTPTSNTGPITKVREKSSRSVPMTPGSRGSRGSLSDVDTPGTSGTPGGLGTTPRRPSSLRPSSASALGLGGSSLPGSRSNSRPASRQGSKPPSRHGSSLSLASSDDGTPSRIPRRSVPSRTPSSAGASSTSRKLTAPSTVNGSSSPSTRTPKSTSGRSTPKTSR</sequence>
<feature type="compositionally biased region" description="Polar residues" evidence="9">
    <location>
        <begin position="1354"/>
        <end position="1371"/>
    </location>
</feature>
<dbReference type="Gene3D" id="3.90.1290.10">
    <property type="entry name" value="Plakin repeat"/>
    <property type="match status" value="5"/>
</dbReference>
<dbReference type="InterPro" id="IPR002048">
    <property type="entry name" value="EF_hand_dom"/>
</dbReference>
<feature type="region of interest" description="Disordered" evidence="9">
    <location>
        <begin position="6488"/>
        <end position="6564"/>
    </location>
</feature>
<dbReference type="Gene3D" id="1.10.238.10">
    <property type="entry name" value="EF-hand"/>
    <property type="match status" value="1"/>
</dbReference>
<dbReference type="PROSITE" id="PS00018">
    <property type="entry name" value="EF_HAND_1"/>
    <property type="match status" value="1"/>
</dbReference>
<evidence type="ECO:0000256" key="1">
    <source>
        <dbReference type="ARBA" id="ARBA00004245"/>
    </source>
</evidence>
<evidence type="ECO:0000259" key="12">
    <source>
        <dbReference type="PROSITE" id="PS51460"/>
    </source>
</evidence>
<feature type="coiled-coil region" evidence="8">
    <location>
        <begin position="3633"/>
        <end position="3660"/>
    </location>
</feature>
<dbReference type="SMART" id="SM00033">
    <property type="entry name" value="CH"/>
    <property type="match status" value="2"/>
</dbReference>
<organism evidence="13 14">
    <name type="scientific">Nesidiocoris tenuis</name>
    <dbReference type="NCBI Taxonomy" id="355587"/>
    <lineage>
        <taxon>Eukaryota</taxon>
        <taxon>Metazoa</taxon>
        <taxon>Ecdysozoa</taxon>
        <taxon>Arthropoda</taxon>
        <taxon>Hexapoda</taxon>
        <taxon>Insecta</taxon>
        <taxon>Pterygota</taxon>
        <taxon>Neoptera</taxon>
        <taxon>Paraneoptera</taxon>
        <taxon>Hemiptera</taxon>
        <taxon>Heteroptera</taxon>
        <taxon>Panheteroptera</taxon>
        <taxon>Cimicomorpha</taxon>
        <taxon>Miridae</taxon>
        <taxon>Dicyphina</taxon>
        <taxon>Nesidiocoris</taxon>
    </lineage>
</organism>
<feature type="compositionally biased region" description="Basic and acidic residues" evidence="9">
    <location>
        <begin position="6488"/>
        <end position="6513"/>
    </location>
</feature>
<evidence type="ECO:0000259" key="10">
    <source>
        <dbReference type="PROSITE" id="PS50021"/>
    </source>
</evidence>
<feature type="region of interest" description="Disordered" evidence="9">
    <location>
        <begin position="6798"/>
        <end position="6971"/>
    </location>
</feature>
<feature type="domain" description="Calponin-homology (CH)" evidence="10">
    <location>
        <begin position="148"/>
        <end position="252"/>
    </location>
</feature>
<dbReference type="Pfam" id="PF17902">
    <property type="entry name" value="SH3_10"/>
    <property type="match status" value="1"/>
</dbReference>
<dbReference type="Gene3D" id="1.10.418.10">
    <property type="entry name" value="Calponin-like domain"/>
    <property type="match status" value="2"/>
</dbReference>
<feature type="compositionally biased region" description="Polar residues" evidence="9">
    <location>
        <begin position="3851"/>
        <end position="3863"/>
    </location>
</feature>
<dbReference type="Gene3D" id="1.20.58.60">
    <property type="match status" value="29"/>
</dbReference>
<evidence type="ECO:0000313" key="14">
    <source>
        <dbReference type="Proteomes" id="UP001307889"/>
    </source>
</evidence>
<evidence type="ECO:0000256" key="9">
    <source>
        <dbReference type="SAM" id="MobiDB-lite"/>
    </source>
</evidence>
<dbReference type="Pfam" id="PF02187">
    <property type="entry name" value="GAS2"/>
    <property type="match status" value="1"/>
</dbReference>
<dbReference type="SUPFAM" id="SSF46966">
    <property type="entry name" value="Spectrin repeat"/>
    <property type="match status" value="31"/>
</dbReference>
<dbReference type="Gene3D" id="3.30.920.20">
    <property type="entry name" value="Gas2-like domain"/>
    <property type="match status" value="1"/>
</dbReference>
<proteinExistence type="predicted"/>
<dbReference type="Gene3D" id="2.30.30.40">
    <property type="entry name" value="SH3 Domains"/>
    <property type="match status" value="1"/>
</dbReference>
<feature type="coiled-coil region" evidence="8">
    <location>
        <begin position="5036"/>
        <end position="5110"/>
    </location>
</feature>
<dbReference type="SMART" id="SM00054">
    <property type="entry name" value="EFh"/>
    <property type="match status" value="2"/>
</dbReference>
<dbReference type="SUPFAM" id="SSF143575">
    <property type="entry name" value="GAS2 domain-like"/>
    <property type="match status" value="1"/>
</dbReference>
<feature type="compositionally biased region" description="Polar residues" evidence="9">
    <location>
        <begin position="6887"/>
        <end position="6897"/>
    </location>
</feature>
<dbReference type="CDD" id="cd00176">
    <property type="entry name" value="SPEC"/>
    <property type="match status" value="13"/>
</dbReference>
<dbReference type="InterPro" id="IPR036534">
    <property type="entry name" value="GAR_dom_sf"/>
</dbReference>
<protein>
    <submittedName>
        <fullName evidence="13">Growth-Arrest-Specific Protein 2 Domain</fullName>
    </submittedName>
</protein>
<keyword evidence="6" id="KW-0009">Actin-binding</keyword>
<dbReference type="InterPro" id="IPR036872">
    <property type="entry name" value="CH_dom_sf"/>
</dbReference>
<dbReference type="InterPro" id="IPR011992">
    <property type="entry name" value="EF-hand-dom_pair"/>
</dbReference>
<dbReference type="InterPro" id="IPR035915">
    <property type="entry name" value="Plakin_repeat_sf"/>
</dbReference>
<feature type="coiled-coil region" evidence="8">
    <location>
        <begin position="754"/>
        <end position="784"/>
    </location>
</feature>
<dbReference type="SUPFAM" id="SSF75399">
    <property type="entry name" value="Plakin repeat"/>
    <property type="match status" value="9"/>
</dbReference>
<dbReference type="InterPro" id="IPR018247">
    <property type="entry name" value="EF_Hand_1_Ca_BS"/>
</dbReference>
<feature type="compositionally biased region" description="Low complexity" evidence="9">
    <location>
        <begin position="3840"/>
        <end position="3849"/>
    </location>
</feature>
<dbReference type="SMART" id="SM00243">
    <property type="entry name" value="GAS2"/>
    <property type="match status" value="1"/>
</dbReference>
<evidence type="ECO:0000256" key="3">
    <source>
        <dbReference type="ARBA" id="ARBA00022553"/>
    </source>
</evidence>
<keyword evidence="4" id="KW-0677">Repeat</keyword>
<keyword evidence="8" id="KW-0175">Coiled coil</keyword>
<dbReference type="Pfam" id="PF00435">
    <property type="entry name" value="Spectrin"/>
    <property type="match status" value="17"/>
</dbReference>
<feature type="coiled-coil region" evidence="8">
    <location>
        <begin position="3225"/>
        <end position="3255"/>
    </location>
</feature>
<dbReference type="PROSITE" id="PS51460">
    <property type="entry name" value="GAR"/>
    <property type="match status" value="1"/>
</dbReference>
<dbReference type="InterPro" id="IPR001715">
    <property type="entry name" value="CH_dom"/>
</dbReference>
<dbReference type="Pfam" id="PF13499">
    <property type="entry name" value="EF-hand_7"/>
    <property type="match status" value="1"/>
</dbReference>
<dbReference type="EMBL" id="AP028919">
    <property type="protein sequence ID" value="BET00336.1"/>
    <property type="molecule type" value="Genomic_DNA"/>
</dbReference>
<evidence type="ECO:0000313" key="13">
    <source>
        <dbReference type="EMBL" id="BET00336.1"/>
    </source>
</evidence>
<comment type="subcellular location">
    <subcellularLocation>
        <location evidence="1">Cytoplasm</location>
        <location evidence="1">Cytoskeleton</location>
    </subcellularLocation>
</comment>
<keyword evidence="3" id="KW-0597">Phosphoprotein</keyword>
<accession>A0ABN7BAX9</accession>
<dbReference type="InterPro" id="IPR001589">
    <property type="entry name" value="Actinin_actin-bd_CS"/>
</dbReference>
<dbReference type="CDD" id="cd00051">
    <property type="entry name" value="EFh"/>
    <property type="match status" value="1"/>
</dbReference>
<feature type="compositionally biased region" description="Low complexity" evidence="9">
    <location>
        <begin position="6903"/>
        <end position="6931"/>
    </location>
</feature>
<feature type="compositionally biased region" description="Low complexity" evidence="9">
    <location>
        <begin position="6858"/>
        <end position="6874"/>
    </location>
</feature>
<evidence type="ECO:0000256" key="5">
    <source>
        <dbReference type="ARBA" id="ARBA00022837"/>
    </source>
</evidence>
<dbReference type="PROSITE" id="PS50021">
    <property type="entry name" value="CH"/>
    <property type="match status" value="2"/>
</dbReference>
<dbReference type="InterPro" id="IPR043197">
    <property type="entry name" value="Plakin"/>
</dbReference>
<dbReference type="SUPFAM" id="SSF47576">
    <property type="entry name" value="Calponin-homology domain, CH-domain"/>
    <property type="match status" value="1"/>
</dbReference>
<dbReference type="InterPro" id="IPR018159">
    <property type="entry name" value="Spectrin/alpha-actinin"/>
</dbReference>
<dbReference type="InterPro" id="IPR041615">
    <property type="entry name" value="Desmoplakin_SH3"/>
</dbReference>
<feature type="domain" description="GAR" evidence="12">
    <location>
        <begin position="6699"/>
        <end position="6771"/>
    </location>
</feature>
<dbReference type="PANTHER" id="PTHR23169">
    <property type="entry name" value="ENVOPLAKIN"/>
    <property type="match status" value="1"/>
</dbReference>
<feature type="coiled-coil region" evidence="8">
    <location>
        <begin position="4538"/>
        <end position="4627"/>
    </location>
</feature>
<feature type="coiled-coil region" evidence="8">
    <location>
        <begin position="4149"/>
        <end position="4247"/>
    </location>
</feature>
<feature type="domain" description="Calponin-homology (CH)" evidence="10">
    <location>
        <begin position="33"/>
        <end position="136"/>
    </location>
</feature>
<dbReference type="SMART" id="SM00150">
    <property type="entry name" value="SPEC"/>
    <property type="match status" value="34"/>
</dbReference>
<keyword evidence="5" id="KW-0106">Calcium</keyword>
<dbReference type="Proteomes" id="UP001307889">
    <property type="component" value="Chromosome 11"/>
</dbReference>
<evidence type="ECO:0000256" key="7">
    <source>
        <dbReference type="ARBA" id="ARBA00023212"/>
    </source>
</evidence>
<evidence type="ECO:0000256" key="6">
    <source>
        <dbReference type="ARBA" id="ARBA00023203"/>
    </source>
</evidence>
<dbReference type="PROSITE" id="PS50222">
    <property type="entry name" value="EF_HAND_2"/>
    <property type="match status" value="2"/>
</dbReference>
<dbReference type="Pfam" id="PF00307">
    <property type="entry name" value="CH"/>
    <property type="match status" value="2"/>
</dbReference>
<feature type="compositionally biased region" description="Polar residues" evidence="9">
    <location>
        <begin position="6932"/>
        <end position="6948"/>
    </location>
</feature>
<reference evidence="13 14" key="1">
    <citation type="submission" date="2023-09" db="EMBL/GenBank/DDBJ databases">
        <title>Nesidiocoris tenuis whole genome shotgun sequence.</title>
        <authorList>
            <person name="Shibata T."/>
            <person name="Shimoda M."/>
            <person name="Kobayashi T."/>
            <person name="Uehara T."/>
        </authorList>
    </citation>
    <scope>NUCLEOTIDE SEQUENCE [LARGE SCALE GENOMIC DNA]</scope>
    <source>
        <strain evidence="13 14">Japan</strain>
    </source>
</reference>
<evidence type="ECO:0000256" key="2">
    <source>
        <dbReference type="ARBA" id="ARBA00022490"/>
    </source>
</evidence>
<name>A0ABN7BAX9_9HEMI</name>
<keyword evidence="14" id="KW-1185">Reference proteome</keyword>
<dbReference type="InterPro" id="IPR001101">
    <property type="entry name" value="Plectin_repeat"/>
</dbReference>
<feature type="domain" description="EF-hand" evidence="11">
    <location>
        <begin position="6659"/>
        <end position="6694"/>
    </location>
</feature>
<dbReference type="InterPro" id="IPR002017">
    <property type="entry name" value="Spectrin_repeat"/>
</dbReference>
<dbReference type="CDD" id="cd21188">
    <property type="entry name" value="CH_PLEC-like_rpt1"/>
    <property type="match status" value="1"/>
</dbReference>
<keyword evidence="2" id="KW-0963">Cytoplasm</keyword>
<dbReference type="PROSITE" id="PS00020">
    <property type="entry name" value="ACTININ_2"/>
    <property type="match status" value="1"/>
</dbReference>
<dbReference type="Pfam" id="PF21019">
    <property type="entry name" value="Spectrin_3"/>
    <property type="match status" value="1"/>
</dbReference>
<feature type="coiled-coil region" evidence="8">
    <location>
        <begin position="363"/>
        <end position="454"/>
    </location>
</feature>
<evidence type="ECO:0000256" key="4">
    <source>
        <dbReference type="ARBA" id="ARBA00022737"/>
    </source>
</evidence>
<dbReference type="SMART" id="SM00250">
    <property type="entry name" value="PLEC"/>
    <property type="match status" value="14"/>
</dbReference>
<keyword evidence="7" id="KW-0206">Cytoskeleton</keyword>
<dbReference type="InterPro" id="IPR003108">
    <property type="entry name" value="GAR_dom"/>
</dbReference>
<feature type="coiled-coil region" evidence="8">
    <location>
        <begin position="940"/>
        <end position="991"/>
    </location>
</feature>
<dbReference type="SUPFAM" id="SSF47473">
    <property type="entry name" value="EF-hand"/>
    <property type="match status" value="1"/>
</dbReference>
<evidence type="ECO:0000256" key="8">
    <source>
        <dbReference type="SAM" id="Coils"/>
    </source>
</evidence>
<gene>
    <name evidence="13" type="ORF">NTJ_13152</name>
</gene>
<feature type="domain" description="EF-hand" evidence="11">
    <location>
        <begin position="6623"/>
        <end position="6658"/>
    </location>
</feature>
<feature type="compositionally biased region" description="Low complexity" evidence="9">
    <location>
        <begin position="6949"/>
        <end position="6971"/>
    </location>
</feature>
<dbReference type="PANTHER" id="PTHR23169:SF23">
    <property type="entry name" value="SHORT STOP, ISOFORM H"/>
    <property type="match status" value="1"/>
</dbReference>
<feature type="region of interest" description="Disordered" evidence="9">
    <location>
        <begin position="1354"/>
        <end position="1380"/>
    </location>
</feature>